<dbReference type="InterPro" id="IPR027417">
    <property type="entry name" value="P-loop_NTPase"/>
</dbReference>
<dbReference type="Proteomes" id="UP000735302">
    <property type="component" value="Unassembled WGS sequence"/>
</dbReference>
<reference evidence="2 3" key="1">
    <citation type="journal article" date="2021" name="Elife">
        <title>Chloroplast acquisition without the gene transfer in kleptoplastic sea slugs, Plakobranchus ocellatus.</title>
        <authorList>
            <person name="Maeda T."/>
            <person name="Takahashi S."/>
            <person name="Yoshida T."/>
            <person name="Shimamura S."/>
            <person name="Takaki Y."/>
            <person name="Nagai Y."/>
            <person name="Toyoda A."/>
            <person name="Suzuki Y."/>
            <person name="Arimoto A."/>
            <person name="Ishii H."/>
            <person name="Satoh N."/>
            <person name="Nishiyama T."/>
            <person name="Hasebe M."/>
            <person name="Maruyama T."/>
            <person name="Minagawa J."/>
            <person name="Obokata J."/>
            <person name="Shigenobu S."/>
        </authorList>
    </citation>
    <scope>NUCLEOTIDE SEQUENCE [LARGE SCALE GENOMIC DNA]</scope>
</reference>
<evidence type="ECO:0000313" key="2">
    <source>
        <dbReference type="EMBL" id="GFN92651.1"/>
    </source>
</evidence>
<name>A0AAV3ZDU5_9GAST</name>
<evidence type="ECO:0000313" key="3">
    <source>
        <dbReference type="Proteomes" id="UP000735302"/>
    </source>
</evidence>
<gene>
    <name evidence="2" type="ORF">PoB_001915700</name>
</gene>
<dbReference type="AlphaFoldDB" id="A0AAV3ZDU5"/>
<accession>A0AAV3ZDU5</accession>
<sequence>MYHEVNGRVILFDNRKKSDVKDQQRQQLVSMVDKLMVGGSRYTSDKFEKAKRAYESLLRENKISAITEEVKEETSIIIGSMKKILENPNADYKINALNDLMSRITALLEKIYHKDVKDLHLVQATSIMIRAQLKVEMELKCLQLQKEHDEKERDRKTEAEKETERLRALVAEQAQALEQKEKDGQEEAKRKKEQMRPMFIFLSNEERQMSESATNYNQLTMDYLRMRDEYNRATAPKSCCVM</sequence>
<feature type="region of interest" description="Disordered" evidence="1">
    <location>
        <begin position="177"/>
        <end position="196"/>
    </location>
</feature>
<keyword evidence="3" id="KW-1185">Reference proteome</keyword>
<organism evidence="2 3">
    <name type="scientific">Plakobranchus ocellatus</name>
    <dbReference type="NCBI Taxonomy" id="259542"/>
    <lineage>
        <taxon>Eukaryota</taxon>
        <taxon>Metazoa</taxon>
        <taxon>Spiralia</taxon>
        <taxon>Lophotrochozoa</taxon>
        <taxon>Mollusca</taxon>
        <taxon>Gastropoda</taxon>
        <taxon>Heterobranchia</taxon>
        <taxon>Euthyneura</taxon>
        <taxon>Panpulmonata</taxon>
        <taxon>Sacoglossa</taxon>
        <taxon>Placobranchoidea</taxon>
        <taxon>Plakobranchidae</taxon>
        <taxon>Plakobranchus</taxon>
    </lineage>
</organism>
<feature type="compositionally biased region" description="Basic and acidic residues" evidence="1">
    <location>
        <begin position="178"/>
        <end position="190"/>
    </location>
</feature>
<proteinExistence type="predicted"/>
<dbReference type="Gene3D" id="3.40.50.300">
    <property type="entry name" value="P-loop containing nucleotide triphosphate hydrolases"/>
    <property type="match status" value="1"/>
</dbReference>
<dbReference type="EMBL" id="BLXT01002259">
    <property type="protein sequence ID" value="GFN92651.1"/>
    <property type="molecule type" value="Genomic_DNA"/>
</dbReference>
<evidence type="ECO:0000256" key="1">
    <source>
        <dbReference type="SAM" id="MobiDB-lite"/>
    </source>
</evidence>
<protein>
    <submittedName>
        <fullName evidence="2">Uncharacterized protein</fullName>
    </submittedName>
</protein>
<comment type="caution">
    <text evidence="2">The sequence shown here is derived from an EMBL/GenBank/DDBJ whole genome shotgun (WGS) entry which is preliminary data.</text>
</comment>